<dbReference type="GeneID" id="300294665"/>
<organism evidence="5 6">
    <name type="scientific">Micromonospora echinospora</name>
    <name type="common">Micromonospora purpurea</name>
    <dbReference type="NCBI Taxonomy" id="1877"/>
    <lineage>
        <taxon>Bacteria</taxon>
        <taxon>Bacillati</taxon>
        <taxon>Actinomycetota</taxon>
        <taxon>Actinomycetes</taxon>
        <taxon>Micromonosporales</taxon>
        <taxon>Micromonosporaceae</taxon>
        <taxon>Micromonospora</taxon>
    </lineage>
</organism>
<protein>
    <recommendedName>
        <fullName evidence="1">[acyl-carrier-protein] S-malonyltransferase</fullName>
        <ecNumber evidence="1">2.3.1.39</ecNumber>
    </recommendedName>
</protein>
<keyword evidence="3 5" id="KW-0012">Acyltransferase</keyword>
<reference evidence="5 6" key="1">
    <citation type="submission" date="2020-08" db="EMBL/GenBank/DDBJ databases">
        <title>Sequencing the genomes of 1000 actinobacteria strains.</title>
        <authorList>
            <person name="Klenk H.-P."/>
        </authorList>
    </citation>
    <scope>NUCLEOTIDE SEQUENCE [LARGE SCALE GENOMIC DNA]</scope>
    <source>
        <strain evidence="5 6">DSM 43036</strain>
    </source>
</reference>
<dbReference type="InterPro" id="IPR016035">
    <property type="entry name" value="Acyl_Trfase/lysoPLipase"/>
</dbReference>
<dbReference type="EMBL" id="JACHJC010000001">
    <property type="protein sequence ID" value="MBB5114281.1"/>
    <property type="molecule type" value="Genomic_DNA"/>
</dbReference>
<accession>A0ABR6MFW9</accession>
<dbReference type="Gene3D" id="3.30.70.250">
    <property type="entry name" value="Malonyl-CoA ACP transacylase, ACP-binding"/>
    <property type="match status" value="1"/>
</dbReference>
<evidence type="ECO:0000313" key="5">
    <source>
        <dbReference type="EMBL" id="MBB5114281.1"/>
    </source>
</evidence>
<evidence type="ECO:0000256" key="2">
    <source>
        <dbReference type="ARBA" id="ARBA00022679"/>
    </source>
</evidence>
<dbReference type="InterPro" id="IPR050858">
    <property type="entry name" value="Mal-CoA-ACP_Trans/PKS_FabD"/>
</dbReference>
<dbReference type="InterPro" id="IPR001227">
    <property type="entry name" value="Ac_transferase_dom_sf"/>
</dbReference>
<dbReference type="SUPFAM" id="SSF52151">
    <property type="entry name" value="FabD/lysophospholipase-like"/>
    <property type="match status" value="1"/>
</dbReference>
<gene>
    <name evidence="5" type="ORF">FHU28_004120</name>
</gene>
<dbReference type="Gene3D" id="3.40.366.10">
    <property type="entry name" value="Malonyl-Coenzyme A Acyl Carrier Protein, domain 2"/>
    <property type="match status" value="1"/>
</dbReference>
<dbReference type="RefSeq" id="WP_184686156.1">
    <property type="nucleotide sequence ID" value="NZ_JACHJC010000001.1"/>
</dbReference>
<dbReference type="PANTHER" id="PTHR42681:SF1">
    <property type="entry name" value="MALONYL-COA-ACYL CARRIER PROTEIN TRANSACYLASE, MITOCHONDRIAL"/>
    <property type="match status" value="1"/>
</dbReference>
<comment type="caution">
    <text evidence="5">The sequence shown here is derived from an EMBL/GenBank/DDBJ whole genome shotgun (WGS) entry which is preliminary data.</text>
</comment>
<keyword evidence="2 5" id="KW-0808">Transferase</keyword>
<dbReference type="PANTHER" id="PTHR42681">
    <property type="entry name" value="MALONYL-COA-ACYL CARRIER PROTEIN TRANSACYLASE, MITOCHONDRIAL"/>
    <property type="match status" value="1"/>
</dbReference>
<proteinExistence type="predicted"/>
<evidence type="ECO:0000256" key="4">
    <source>
        <dbReference type="ARBA" id="ARBA00048462"/>
    </source>
</evidence>
<dbReference type="EC" id="2.3.1.39" evidence="1"/>
<keyword evidence="6" id="KW-1185">Reference proteome</keyword>
<dbReference type="Proteomes" id="UP000618986">
    <property type="component" value="Unassembled WGS sequence"/>
</dbReference>
<comment type="catalytic activity">
    <reaction evidence="4">
        <text>holo-[ACP] + malonyl-CoA = malonyl-[ACP] + CoA</text>
        <dbReference type="Rhea" id="RHEA:41792"/>
        <dbReference type="Rhea" id="RHEA-COMP:9623"/>
        <dbReference type="Rhea" id="RHEA-COMP:9685"/>
        <dbReference type="ChEBI" id="CHEBI:57287"/>
        <dbReference type="ChEBI" id="CHEBI:57384"/>
        <dbReference type="ChEBI" id="CHEBI:64479"/>
        <dbReference type="ChEBI" id="CHEBI:78449"/>
        <dbReference type="EC" id="2.3.1.39"/>
    </reaction>
</comment>
<evidence type="ECO:0000256" key="3">
    <source>
        <dbReference type="ARBA" id="ARBA00023315"/>
    </source>
</evidence>
<dbReference type="GO" id="GO:0004314">
    <property type="term" value="F:[acyl-carrier-protein] S-malonyltransferase activity"/>
    <property type="evidence" value="ECO:0007669"/>
    <property type="project" value="UniProtKB-EC"/>
</dbReference>
<name>A0ABR6MFW9_MICEC</name>
<evidence type="ECO:0000256" key="1">
    <source>
        <dbReference type="ARBA" id="ARBA00013258"/>
    </source>
</evidence>
<sequence length="313" mass="34362">MNRETPDAVLFNPQVVVEPGDHRDFYDEFPEVRRRMAEASDVLGVDLAARFYAEDPAAINDGTVVRPASVAIAVAICDVIGLRERPPRYMAGLSLGSIVAAHLGGFMSFRDTIRMVSTMPAVEDRVVAGRPLGVAFYYNVDLDRFQAEMREVSTAESPLLTCAITADNQMIATGAVAGLQELNLRAASIGGVGLVIPYGPPAHSPLPVLYDIKETFAREWSYLDPTSDPQVPQLCNHTGAVIDRREDLMAAFVEQYTRTVRWDLVVRRLADLGVKQVTVVGPGHFVYRSMQFVDVSYQVQTVLTCAELRSAAE</sequence>
<evidence type="ECO:0000313" key="6">
    <source>
        <dbReference type="Proteomes" id="UP000618986"/>
    </source>
</evidence>